<feature type="domain" description="Bromo" evidence="10">
    <location>
        <begin position="90"/>
        <end position="160"/>
    </location>
</feature>
<dbReference type="GO" id="GO:0016586">
    <property type="term" value="C:RSC-type complex"/>
    <property type="evidence" value="ECO:0007669"/>
    <property type="project" value="InterPro"/>
</dbReference>
<evidence type="ECO:0000256" key="9">
    <source>
        <dbReference type="SAM" id="MobiDB-lite"/>
    </source>
</evidence>
<organism evidence="11 12">
    <name type="scientific">Rickenella mellea</name>
    <dbReference type="NCBI Taxonomy" id="50990"/>
    <lineage>
        <taxon>Eukaryota</taxon>
        <taxon>Fungi</taxon>
        <taxon>Dikarya</taxon>
        <taxon>Basidiomycota</taxon>
        <taxon>Agaricomycotina</taxon>
        <taxon>Agaricomycetes</taxon>
        <taxon>Hymenochaetales</taxon>
        <taxon>Rickenellaceae</taxon>
        <taxon>Rickenella</taxon>
    </lineage>
</organism>
<comment type="subcellular location">
    <subcellularLocation>
        <location evidence="1">Nucleus</location>
    </subcellularLocation>
</comment>
<accession>A0A4Y7Q0R5</accession>
<evidence type="ECO:0000256" key="4">
    <source>
        <dbReference type="ARBA" id="ARBA00023015"/>
    </source>
</evidence>
<evidence type="ECO:0000256" key="3">
    <source>
        <dbReference type="ARBA" id="ARBA00022853"/>
    </source>
</evidence>
<evidence type="ECO:0000256" key="7">
    <source>
        <dbReference type="ARBA" id="ARBA00023242"/>
    </source>
</evidence>
<dbReference type="PANTHER" id="PTHR16062:SF19">
    <property type="entry name" value="PROTEIN POLYBROMO-1"/>
    <property type="match status" value="1"/>
</dbReference>
<keyword evidence="7" id="KW-0539">Nucleus</keyword>
<keyword evidence="4" id="KW-0805">Transcription regulation</keyword>
<feature type="region of interest" description="Disordered" evidence="9">
    <location>
        <begin position="13"/>
        <end position="47"/>
    </location>
</feature>
<evidence type="ECO:0000256" key="8">
    <source>
        <dbReference type="PROSITE-ProRule" id="PRU00035"/>
    </source>
</evidence>
<evidence type="ECO:0000256" key="6">
    <source>
        <dbReference type="ARBA" id="ARBA00023163"/>
    </source>
</evidence>
<dbReference type="AlphaFoldDB" id="A0A4Y7Q0R5"/>
<evidence type="ECO:0000313" key="11">
    <source>
        <dbReference type="EMBL" id="TDL20995.1"/>
    </source>
</evidence>
<dbReference type="SUPFAM" id="SSF47370">
    <property type="entry name" value="Bromodomain"/>
    <property type="match status" value="2"/>
</dbReference>
<dbReference type="SMART" id="SM00297">
    <property type="entry name" value="BROMO"/>
    <property type="match status" value="2"/>
</dbReference>
<gene>
    <name evidence="11" type="ORF">BD410DRAFT_750306</name>
</gene>
<evidence type="ECO:0000256" key="1">
    <source>
        <dbReference type="ARBA" id="ARBA00004123"/>
    </source>
</evidence>
<feature type="domain" description="Bromo" evidence="10">
    <location>
        <begin position="226"/>
        <end position="296"/>
    </location>
</feature>
<dbReference type="VEuPathDB" id="FungiDB:BD410DRAFT_750306"/>
<dbReference type="Proteomes" id="UP000294933">
    <property type="component" value="Unassembled WGS sequence"/>
</dbReference>
<proteinExistence type="predicted"/>
<dbReference type="PROSITE" id="PS50014">
    <property type="entry name" value="BROMODOMAIN_2"/>
    <property type="match status" value="2"/>
</dbReference>
<dbReference type="Pfam" id="PF00439">
    <property type="entry name" value="Bromodomain"/>
    <property type="match status" value="2"/>
</dbReference>
<dbReference type="PANTHER" id="PTHR16062">
    <property type="entry name" value="SWI/SNF-RELATED"/>
    <property type="match status" value="1"/>
</dbReference>
<dbReference type="STRING" id="50990.A0A4Y7Q0R5"/>
<reference evidence="11 12" key="1">
    <citation type="submission" date="2018-06" db="EMBL/GenBank/DDBJ databases">
        <title>A transcriptomic atlas of mushroom development highlights an independent origin of complex multicellularity.</title>
        <authorList>
            <consortium name="DOE Joint Genome Institute"/>
            <person name="Krizsan K."/>
            <person name="Almasi E."/>
            <person name="Merenyi Z."/>
            <person name="Sahu N."/>
            <person name="Viragh M."/>
            <person name="Koszo T."/>
            <person name="Mondo S."/>
            <person name="Kiss B."/>
            <person name="Balint B."/>
            <person name="Kues U."/>
            <person name="Barry K."/>
            <person name="Hegedus J.C."/>
            <person name="Henrissat B."/>
            <person name="Johnson J."/>
            <person name="Lipzen A."/>
            <person name="Ohm R."/>
            <person name="Nagy I."/>
            <person name="Pangilinan J."/>
            <person name="Yan J."/>
            <person name="Xiong Y."/>
            <person name="Grigoriev I.V."/>
            <person name="Hibbett D.S."/>
            <person name="Nagy L.G."/>
        </authorList>
    </citation>
    <scope>NUCLEOTIDE SEQUENCE [LARGE SCALE GENOMIC DNA]</scope>
    <source>
        <strain evidence="11 12">SZMC22713</strain>
    </source>
</reference>
<dbReference type="InterPro" id="IPR001487">
    <property type="entry name" value="Bromodomain"/>
</dbReference>
<dbReference type="OrthoDB" id="6017at2759"/>
<evidence type="ECO:0000259" key="10">
    <source>
        <dbReference type="PROSITE" id="PS50014"/>
    </source>
</evidence>
<dbReference type="InterPro" id="IPR037382">
    <property type="entry name" value="Rsc/polybromo"/>
</dbReference>
<dbReference type="Gene3D" id="1.20.920.10">
    <property type="entry name" value="Bromodomain-like"/>
    <property type="match status" value="2"/>
</dbReference>
<keyword evidence="5 8" id="KW-0103">Bromodomain</keyword>
<feature type="region of interest" description="Disordered" evidence="9">
    <location>
        <begin position="181"/>
        <end position="207"/>
    </location>
</feature>
<name>A0A4Y7Q0R5_9AGAM</name>
<dbReference type="PRINTS" id="PR00503">
    <property type="entry name" value="BROMODOMAIN"/>
</dbReference>
<dbReference type="GO" id="GO:0006338">
    <property type="term" value="P:chromatin remodeling"/>
    <property type="evidence" value="ECO:0007669"/>
    <property type="project" value="InterPro"/>
</dbReference>
<evidence type="ECO:0000256" key="5">
    <source>
        <dbReference type="ARBA" id="ARBA00023117"/>
    </source>
</evidence>
<keyword evidence="6" id="KW-0804">Transcription</keyword>
<feature type="compositionally biased region" description="Acidic residues" evidence="9">
    <location>
        <begin position="184"/>
        <end position="196"/>
    </location>
</feature>
<keyword evidence="3" id="KW-0156">Chromatin regulator</keyword>
<dbReference type="EMBL" id="ML170184">
    <property type="protein sequence ID" value="TDL20995.1"/>
    <property type="molecule type" value="Genomic_DNA"/>
</dbReference>
<dbReference type="InterPro" id="IPR036427">
    <property type="entry name" value="Bromodomain-like_sf"/>
</dbReference>
<keyword evidence="12" id="KW-1185">Reference proteome</keyword>
<evidence type="ECO:0000313" key="12">
    <source>
        <dbReference type="Proteomes" id="UP000294933"/>
    </source>
</evidence>
<dbReference type="GO" id="GO:0003682">
    <property type="term" value="F:chromatin binding"/>
    <property type="evidence" value="ECO:0007669"/>
    <property type="project" value="TreeGrafter"/>
</dbReference>
<sequence length="333" mass="37786">MLKRELGVAASDVVLDGPRAKRSRNVSGESGGSGVSAVKDKDGDGDVEMKDDVVVGGGGDDNGGSGMTKEDVREKGVEVWQIVKGAVNKENRTLSTDFLRLPSKRQYPDYYTLIKRPIALEDIHANLDKLKYPTLEALRADFEVCFKNAKKYNVRESQIWRDAKTLQKIATKEIDKILHPNEDEHVDVDGSDDDGDGTSKKKKKLPNMTRLMKSRLQKLVGRKDDDGRQLSNVFMDLPSKKKWPLYYKTIKRPICIEDIFKRIKRKEYETVADFMAEVELVFANALQFNDDHSPIWEDAVLLRVRTFLPFSSHSSHPHLISNFYQSHRTTSAN</sequence>
<keyword evidence="2" id="KW-0677">Repeat</keyword>
<feature type="compositionally biased region" description="Basic and acidic residues" evidence="9">
    <location>
        <begin position="38"/>
        <end position="47"/>
    </location>
</feature>
<evidence type="ECO:0000256" key="2">
    <source>
        <dbReference type="ARBA" id="ARBA00022737"/>
    </source>
</evidence>
<protein>
    <submittedName>
        <fullName evidence="11">Bromodomain-containing protein</fullName>
    </submittedName>
</protein>
<dbReference type="GO" id="GO:0006368">
    <property type="term" value="P:transcription elongation by RNA polymerase II"/>
    <property type="evidence" value="ECO:0007669"/>
    <property type="project" value="TreeGrafter"/>
</dbReference>